<protein>
    <recommendedName>
        <fullName evidence="3">Glycine cleavage system H protein</fullName>
    </recommendedName>
</protein>
<dbReference type="GO" id="GO:0019464">
    <property type="term" value="P:glycine decarboxylation via glycine cleavage system"/>
    <property type="evidence" value="ECO:0007669"/>
    <property type="project" value="UniProtKB-UniRule"/>
</dbReference>
<evidence type="ECO:0000256" key="2">
    <source>
        <dbReference type="ARBA" id="ARBA00022823"/>
    </source>
</evidence>
<sequence>MADFPEDLRYSNDHEWARAGNSGIVRVGITSYAAEQLGDIVFAQLPEPGEEVAVGDAVGELESTKSVSDLFTPVAGVVTAVNETLAAAPETVNNDPYGDGWLFEVEVADTSALEELLDADAYAESVAS</sequence>
<reference evidence="6 7" key="1">
    <citation type="submission" date="2020-07" db="EMBL/GenBank/DDBJ databases">
        <title>Sequencing the genomes of 1000 actinobacteria strains.</title>
        <authorList>
            <person name="Klenk H.-P."/>
        </authorList>
    </citation>
    <scope>NUCLEOTIDE SEQUENCE [LARGE SCALE GENOMIC DNA]</scope>
    <source>
        <strain evidence="6 7">DSM 103164</strain>
    </source>
</reference>
<evidence type="ECO:0000256" key="4">
    <source>
        <dbReference type="PIRSR" id="PIRSR617453-50"/>
    </source>
</evidence>
<comment type="cofactor">
    <cofactor evidence="3">
        <name>(R)-lipoate</name>
        <dbReference type="ChEBI" id="CHEBI:83088"/>
    </cofactor>
    <text evidence="3">Binds 1 lipoyl cofactor covalently.</text>
</comment>
<accession>A0A7Z0DC32</accession>
<dbReference type="InterPro" id="IPR017453">
    <property type="entry name" value="GCV_H_sub"/>
</dbReference>
<feature type="modified residue" description="N6-lipoyllysine" evidence="3 4">
    <location>
        <position position="65"/>
    </location>
</feature>
<organism evidence="6 7">
    <name type="scientific">Naumannella cuiyingiana</name>
    <dbReference type="NCBI Taxonomy" id="1347891"/>
    <lineage>
        <taxon>Bacteria</taxon>
        <taxon>Bacillati</taxon>
        <taxon>Actinomycetota</taxon>
        <taxon>Actinomycetes</taxon>
        <taxon>Propionibacteriales</taxon>
        <taxon>Propionibacteriaceae</taxon>
        <taxon>Naumannella</taxon>
    </lineage>
</organism>
<dbReference type="InterPro" id="IPR011053">
    <property type="entry name" value="Single_hybrid_motif"/>
</dbReference>
<dbReference type="PANTHER" id="PTHR11715">
    <property type="entry name" value="GLYCINE CLEAVAGE SYSTEM H PROTEIN"/>
    <property type="match status" value="1"/>
</dbReference>
<dbReference type="InterPro" id="IPR000089">
    <property type="entry name" value="Biotin_lipoyl"/>
</dbReference>
<keyword evidence="2 3" id="KW-0450">Lipoyl</keyword>
<dbReference type="NCBIfam" id="NF002270">
    <property type="entry name" value="PRK01202.1"/>
    <property type="match status" value="1"/>
</dbReference>
<dbReference type="GO" id="GO:0005829">
    <property type="term" value="C:cytosol"/>
    <property type="evidence" value="ECO:0007669"/>
    <property type="project" value="TreeGrafter"/>
</dbReference>
<dbReference type="GO" id="GO:0005960">
    <property type="term" value="C:glycine cleavage complex"/>
    <property type="evidence" value="ECO:0007669"/>
    <property type="project" value="InterPro"/>
</dbReference>
<gene>
    <name evidence="3" type="primary">gcvH</name>
    <name evidence="6" type="ORF">GGQ54_003202</name>
</gene>
<comment type="similarity">
    <text evidence="1 3">Belongs to the GcvH family.</text>
</comment>
<dbReference type="HAMAP" id="MF_00272">
    <property type="entry name" value="GcvH"/>
    <property type="match status" value="1"/>
</dbReference>
<comment type="caution">
    <text evidence="6">The sequence shown here is derived from an EMBL/GenBank/DDBJ whole genome shotgun (WGS) entry which is preliminary data.</text>
</comment>
<name>A0A7Z0DC32_9ACTN</name>
<dbReference type="PROSITE" id="PS50968">
    <property type="entry name" value="BIOTINYL_LIPOYL"/>
    <property type="match status" value="1"/>
</dbReference>
<dbReference type="AlphaFoldDB" id="A0A7Z0DC32"/>
<dbReference type="InterPro" id="IPR003016">
    <property type="entry name" value="2-oxoA_DH_lipoyl-BS"/>
</dbReference>
<proteinExistence type="inferred from homology"/>
<dbReference type="NCBIfam" id="TIGR00527">
    <property type="entry name" value="gcvH"/>
    <property type="match status" value="1"/>
</dbReference>
<dbReference type="SUPFAM" id="SSF51230">
    <property type="entry name" value="Single hybrid motif"/>
    <property type="match status" value="1"/>
</dbReference>
<dbReference type="CDD" id="cd06848">
    <property type="entry name" value="GCS_H"/>
    <property type="match status" value="1"/>
</dbReference>
<comment type="subunit">
    <text evidence="3">The glycine cleavage system is composed of four proteins: P, T, L and H.</text>
</comment>
<evidence type="ECO:0000256" key="3">
    <source>
        <dbReference type="HAMAP-Rule" id="MF_00272"/>
    </source>
</evidence>
<dbReference type="RefSeq" id="WP_179446273.1">
    <property type="nucleotide sequence ID" value="NZ_JACBZS010000001.1"/>
</dbReference>
<dbReference type="Proteomes" id="UP000527616">
    <property type="component" value="Unassembled WGS sequence"/>
</dbReference>
<evidence type="ECO:0000256" key="1">
    <source>
        <dbReference type="ARBA" id="ARBA00009249"/>
    </source>
</evidence>
<dbReference type="PANTHER" id="PTHR11715:SF3">
    <property type="entry name" value="GLYCINE CLEAVAGE SYSTEM H PROTEIN-RELATED"/>
    <property type="match status" value="1"/>
</dbReference>
<feature type="domain" description="Lipoyl-binding" evidence="5">
    <location>
        <begin position="24"/>
        <end position="106"/>
    </location>
</feature>
<dbReference type="PROSITE" id="PS00189">
    <property type="entry name" value="LIPOYL"/>
    <property type="match status" value="1"/>
</dbReference>
<evidence type="ECO:0000313" key="6">
    <source>
        <dbReference type="EMBL" id="NYI72642.1"/>
    </source>
</evidence>
<dbReference type="GO" id="GO:0009249">
    <property type="term" value="P:protein lipoylation"/>
    <property type="evidence" value="ECO:0007669"/>
    <property type="project" value="TreeGrafter"/>
</dbReference>
<dbReference type="Gene3D" id="2.40.50.100">
    <property type="match status" value="1"/>
</dbReference>
<dbReference type="EMBL" id="JACBZS010000001">
    <property type="protein sequence ID" value="NYI72642.1"/>
    <property type="molecule type" value="Genomic_DNA"/>
</dbReference>
<comment type="function">
    <text evidence="3">The glycine cleavage system catalyzes the degradation of glycine. The H protein shuttles the methylamine group of glycine from the P protein to the T protein.</text>
</comment>
<evidence type="ECO:0000259" key="5">
    <source>
        <dbReference type="PROSITE" id="PS50968"/>
    </source>
</evidence>
<evidence type="ECO:0000313" key="7">
    <source>
        <dbReference type="Proteomes" id="UP000527616"/>
    </source>
</evidence>
<keyword evidence="7" id="KW-1185">Reference proteome</keyword>
<dbReference type="Pfam" id="PF01597">
    <property type="entry name" value="GCV_H"/>
    <property type="match status" value="1"/>
</dbReference>
<dbReference type="InterPro" id="IPR033753">
    <property type="entry name" value="GCV_H/Fam206"/>
</dbReference>
<dbReference type="InterPro" id="IPR002930">
    <property type="entry name" value="GCV_H"/>
</dbReference>